<feature type="transmembrane region" description="Helical" evidence="6">
    <location>
        <begin position="28"/>
        <end position="47"/>
    </location>
</feature>
<comment type="subcellular location">
    <subcellularLocation>
        <location evidence="1">Cell membrane</location>
        <topology evidence="1">Multi-pass membrane protein</topology>
    </subcellularLocation>
</comment>
<evidence type="ECO:0000256" key="2">
    <source>
        <dbReference type="ARBA" id="ARBA00022475"/>
    </source>
</evidence>
<keyword evidence="8" id="KW-1185">Reference proteome</keyword>
<reference evidence="7" key="1">
    <citation type="journal article" date="2014" name="Int. J. Syst. Evol. Microbiol.">
        <title>Complete genome sequence of Corynebacterium casei LMG S-19264T (=DSM 44701T), isolated from a smear-ripened cheese.</title>
        <authorList>
            <consortium name="US DOE Joint Genome Institute (JGI-PGF)"/>
            <person name="Walter F."/>
            <person name="Albersmeier A."/>
            <person name="Kalinowski J."/>
            <person name="Ruckert C."/>
        </authorList>
    </citation>
    <scope>NUCLEOTIDE SEQUENCE</scope>
    <source>
        <strain evidence="7">CGMCC 4.7299</strain>
    </source>
</reference>
<name>A0A8J3BSQ7_9ACTN</name>
<feature type="transmembrane region" description="Helical" evidence="6">
    <location>
        <begin position="284"/>
        <end position="313"/>
    </location>
</feature>
<dbReference type="Pfam" id="PF02653">
    <property type="entry name" value="BPD_transp_2"/>
    <property type="match status" value="1"/>
</dbReference>
<evidence type="ECO:0000256" key="3">
    <source>
        <dbReference type="ARBA" id="ARBA00022692"/>
    </source>
</evidence>
<dbReference type="AlphaFoldDB" id="A0A8J3BSQ7"/>
<evidence type="ECO:0000256" key="1">
    <source>
        <dbReference type="ARBA" id="ARBA00004651"/>
    </source>
</evidence>
<evidence type="ECO:0000256" key="6">
    <source>
        <dbReference type="SAM" id="Phobius"/>
    </source>
</evidence>
<dbReference type="PANTHER" id="PTHR30482:SF10">
    <property type="entry name" value="HIGH-AFFINITY BRANCHED-CHAIN AMINO ACID TRANSPORT PROTEIN BRAE"/>
    <property type="match status" value="1"/>
</dbReference>
<feature type="transmembrane region" description="Helical" evidence="6">
    <location>
        <begin position="152"/>
        <end position="168"/>
    </location>
</feature>
<reference evidence="7" key="2">
    <citation type="submission" date="2020-09" db="EMBL/GenBank/DDBJ databases">
        <authorList>
            <person name="Sun Q."/>
            <person name="Zhou Y."/>
        </authorList>
    </citation>
    <scope>NUCLEOTIDE SEQUENCE</scope>
    <source>
        <strain evidence="7">CGMCC 4.7299</strain>
    </source>
</reference>
<dbReference type="Proteomes" id="UP000656042">
    <property type="component" value="Unassembled WGS sequence"/>
</dbReference>
<accession>A0A8J3BSQ7</accession>
<evidence type="ECO:0000313" key="7">
    <source>
        <dbReference type="EMBL" id="GGK71164.1"/>
    </source>
</evidence>
<feature type="transmembrane region" description="Helical" evidence="6">
    <location>
        <begin position="68"/>
        <end position="88"/>
    </location>
</feature>
<dbReference type="InterPro" id="IPR043428">
    <property type="entry name" value="LivM-like"/>
</dbReference>
<keyword evidence="5 6" id="KW-0472">Membrane</keyword>
<organism evidence="7 8">
    <name type="scientific">Mangrovihabitans endophyticus</name>
    <dbReference type="NCBI Taxonomy" id="1751298"/>
    <lineage>
        <taxon>Bacteria</taxon>
        <taxon>Bacillati</taxon>
        <taxon>Actinomycetota</taxon>
        <taxon>Actinomycetes</taxon>
        <taxon>Micromonosporales</taxon>
        <taxon>Micromonosporaceae</taxon>
        <taxon>Mangrovihabitans</taxon>
    </lineage>
</organism>
<gene>
    <name evidence="7" type="primary">livM</name>
    <name evidence="7" type="ORF">GCM10012284_01170</name>
</gene>
<feature type="transmembrane region" description="Helical" evidence="6">
    <location>
        <begin position="254"/>
        <end position="272"/>
    </location>
</feature>
<feature type="transmembrane region" description="Helical" evidence="6">
    <location>
        <begin position="94"/>
        <end position="111"/>
    </location>
</feature>
<proteinExistence type="predicted"/>
<comment type="caution">
    <text evidence="7">The sequence shown here is derived from an EMBL/GenBank/DDBJ whole genome shotgun (WGS) entry which is preliminary data.</text>
</comment>
<dbReference type="CDD" id="cd06581">
    <property type="entry name" value="TM_PBP1_LivM_like"/>
    <property type="match status" value="1"/>
</dbReference>
<evidence type="ECO:0000256" key="4">
    <source>
        <dbReference type="ARBA" id="ARBA00022989"/>
    </source>
</evidence>
<dbReference type="InterPro" id="IPR001851">
    <property type="entry name" value="ABC_transp_permease"/>
</dbReference>
<feature type="transmembrane region" description="Helical" evidence="6">
    <location>
        <begin position="333"/>
        <end position="351"/>
    </location>
</feature>
<dbReference type="GO" id="GO:0005886">
    <property type="term" value="C:plasma membrane"/>
    <property type="evidence" value="ECO:0007669"/>
    <property type="project" value="UniProtKB-SubCell"/>
</dbReference>
<protein>
    <submittedName>
        <fullName evidence="7">Branched-chain amino acid ABC transporter permease</fullName>
    </submittedName>
</protein>
<sequence>MSSTAATPGKNGRRLNGNLRGWFARQPVWVRIVGVLAVIALAYLLPYTAEIPLIGPQIVTEGIDWPSALFNMSYYVLLALGLNVVVGYAGLLDLGYVGFFAVGAYTVALLTSPDSRLGTEWPWLAAVPFAIAVAMISGLILGWPTLRLRGDYLAIVTLGFAEIIRIVAQSTETLRGDRGFTDIPHPPGQQTDGSALFGVRDATPYYWLGLTVIILVVLGVRNLDRSRVGRSWLAIREDEEAAEIMGVRTIKYKLWAFAIGACIGGLGGVMFAGQQGFMNSGTFVLQFSILVLAGVVMGGSGNIPGAILGGALISYIPDRLRGIQDPIFHTDLFGFRFAIFGAVIILIMIFRPQGLIPSRRRAMELKDREKEAAPS</sequence>
<feature type="transmembrane region" description="Helical" evidence="6">
    <location>
        <begin position="123"/>
        <end position="146"/>
    </location>
</feature>
<keyword evidence="4 6" id="KW-1133">Transmembrane helix</keyword>
<evidence type="ECO:0000256" key="5">
    <source>
        <dbReference type="ARBA" id="ARBA00023136"/>
    </source>
</evidence>
<dbReference type="EMBL" id="BMMX01000001">
    <property type="protein sequence ID" value="GGK71164.1"/>
    <property type="molecule type" value="Genomic_DNA"/>
</dbReference>
<keyword evidence="2" id="KW-1003">Cell membrane</keyword>
<evidence type="ECO:0000313" key="8">
    <source>
        <dbReference type="Proteomes" id="UP000656042"/>
    </source>
</evidence>
<feature type="transmembrane region" description="Helical" evidence="6">
    <location>
        <begin position="205"/>
        <end position="223"/>
    </location>
</feature>
<dbReference type="PANTHER" id="PTHR30482">
    <property type="entry name" value="HIGH-AFFINITY BRANCHED-CHAIN AMINO ACID TRANSPORT SYSTEM PERMEASE"/>
    <property type="match status" value="1"/>
</dbReference>
<keyword evidence="3 6" id="KW-0812">Transmembrane</keyword>
<dbReference type="GO" id="GO:0015658">
    <property type="term" value="F:branched-chain amino acid transmembrane transporter activity"/>
    <property type="evidence" value="ECO:0007669"/>
    <property type="project" value="InterPro"/>
</dbReference>
<dbReference type="RefSeq" id="WP_189077028.1">
    <property type="nucleotide sequence ID" value="NZ_BMMX01000001.1"/>
</dbReference>